<keyword evidence="4" id="KW-1185">Reference proteome</keyword>
<evidence type="ECO:0000256" key="1">
    <source>
        <dbReference type="SAM" id="Coils"/>
    </source>
</evidence>
<feature type="coiled-coil region" evidence="1">
    <location>
        <begin position="345"/>
        <end position="446"/>
    </location>
</feature>
<keyword evidence="1" id="KW-0175">Coiled coil</keyword>
<gene>
    <name evidence="3" type="ORF">FKW77_005039</name>
</gene>
<dbReference type="Proteomes" id="UP000316270">
    <property type="component" value="Chromosome 6"/>
</dbReference>
<dbReference type="EMBL" id="CP042190">
    <property type="protein sequence ID" value="QDS71521.1"/>
    <property type="molecule type" value="Genomic_DNA"/>
</dbReference>
<protein>
    <submittedName>
        <fullName evidence="3">Uncharacterized protein</fullName>
    </submittedName>
</protein>
<dbReference type="AlphaFoldDB" id="A0A517L7B9"/>
<feature type="compositionally biased region" description="Polar residues" evidence="2">
    <location>
        <begin position="49"/>
        <end position="63"/>
    </location>
</feature>
<sequence length="526" mass="58453">MFSIYSHVRSRNQRQDPDEYDSDAQTPTPPPSLLVTRQSQSAVIARPGQASSLPTPSRPTSYIDSARKSAPAFTRHQPPGTSIAPAAVLFPSKASEPSISDEEEAAEAPAVEEFLAGDSPDRTGRWAQDAIKREASPPQRLDHFPVISPPSKKEQLLHQHRGFLLRIRRTLRGRILSNAPVGDRSVRNTRYISPFTTDELQDFYNKRRRSADRIEAWVEEVSSGIPEVPEIGEREESVEPSGLRQPFTPEPKEQRQRRRKSSPVSARHQSVRNVRVEKSQRTGVAARTSKALLPSSTNLDKLATMLSDPATSDTDIAPLVTTWTKTLISKIDNLNISLAERDSIISSLEKEAESSDSRIEDANGKIKKLQSRLSLLEPSSSLLQDEIVGLRKQLEMAEKEKHGEQVKVQNLNIQLSTLVRQAKADKKASEKREVALRDEIEKERAKVEQAIGFQADKEKEMSVSRQPEVANSSTGLQDSGNAELKEKYDALEKVAREVARECGIMAGDNFGPCGLALAKLKRHMGE</sequence>
<feature type="compositionally biased region" description="Polar residues" evidence="2">
    <location>
        <begin position="463"/>
        <end position="480"/>
    </location>
</feature>
<name>A0A517L7B9_9PEZI</name>
<organism evidence="3 4">
    <name type="scientific">Venturia effusa</name>
    <dbReference type="NCBI Taxonomy" id="50376"/>
    <lineage>
        <taxon>Eukaryota</taxon>
        <taxon>Fungi</taxon>
        <taxon>Dikarya</taxon>
        <taxon>Ascomycota</taxon>
        <taxon>Pezizomycotina</taxon>
        <taxon>Dothideomycetes</taxon>
        <taxon>Pleosporomycetidae</taxon>
        <taxon>Venturiales</taxon>
        <taxon>Venturiaceae</taxon>
        <taxon>Venturia</taxon>
    </lineage>
</organism>
<reference evidence="3 4" key="1">
    <citation type="submission" date="2019-07" db="EMBL/GenBank/DDBJ databases">
        <title>Finished genome of Venturia effusa.</title>
        <authorList>
            <person name="Young C.A."/>
            <person name="Cox M.P."/>
            <person name="Ganley A.R.D."/>
            <person name="David W.J."/>
        </authorList>
    </citation>
    <scope>NUCLEOTIDE SEQUENCE [LARGE SCALE GENOMIC DNA]</scope>
    <source>
        <strain evidence="4">albino</strain>
    </source>
</reference>
<feature type="compositionally biased region" description="Polar residues" evidence="2">
    <location>
        <begin position="262"/>
        <end position="272"/>
    </location>
</feature>
<dbReference type="OrthoDB" id="3936446at2759"/>
<feature type="region of interest" description="Disordered" evidence="2">
    <location>
        <begin position="1"/>
        <end position="84"/>
    </location>
</feature>
<feature type="region of interest" description="Disordered" evidence="2">
    <location>
        <begin position="457"/>
        <end position="483"/>
    </location>
</feature>
<evidence type="ECO:0000313" key="4">
    <source>
        <dbReference type="Proteomes" id="UP000316270"/>
    </source>
</evidence>
<evidence type="ECO:0000313" key="3">
    <source>
        <dbReference type="EMBL" id="QDS71521.1"/>
    </source>
</evidence>
<accession>A0A517L7B9</accession>
<proteinExistence type="predicted"/>
<feature type="region of interest" description="Disordered" evidence="2">
    <location>
        <begin position="228"/>
        <end position="287"/>
    </location>
</feature>
<evidence type="ECO:0000256" key="2">
    <source>
        <dbReference type="SAM" id="MobiDB-lite"/>
    </source>
</evidence>